<dbReference type="EMBL" id="JAAVMX010000007">
    <property type="protein sequence ID" value="KAF4506064.1"/>
    <property type="molecule type" value="Genomic_DNA"/>
</dbReference>
<evidence type="ECO:0000313" key="3">
    <source>
        <dbReference type="Proteomes" id="UP000557566"/>
    </source>
</evidence>
<evidence type="ECO:0000259" key="1">
    <source>
        <dbReference type="PROSITE" id="PS50011"/>
    </source>
</evidence>
<dbReference type="GO" id="GO:0004672">
    <property type="term" value="F:protein kinase activity"/>
    <property type="evidence" value="ECO:0007669"/>
    <property type="project" value="InterPro"/>
</dbReference>
<name>A0A8H4PMR6_9HYPO</name>
<dbReference type="AlphaFoldDB" id="A0A8H4PMR6"/>
<dbReference type="InterPro" id="IPR011009">
    <property type="entry name" value="Kinase-like_dom_sf"/>
</dbReference>
<organism evidence="2 3">
    <name type="scientific">Ophiocordyceps sinensis</name>
    <dbReference type="NCBI Taxonomy" id="72228"/>
    <lineage>
        <taxon>Eukaryota</taxon>
        <taxon>Fungi</taxon>
        <taxon>Dikarya</taxon>
        <taxon>Ascomycota</taxon>
        <taxon>Pezizomycotina</taxon>
        <taxon>Sordariomycetes</taxon>
        <taxon>Hypocreomycetidae</taxon>
        <taxon>Hypocreales</taxon>
        <taxon>Ophiocordycipitaceae</taxon>
        <taxon>Ophiocordyceps</taxon>
    </lineage>
</organism>
<reference evidence="2 3" key="1">
    <citation type="journal article" date="2020" name="Genome Biol. Evol.">
        <title>A new high-quality draft genome assembly of the Chinese cordyceps Ophiocordyceps sinensis.</title>
        <authorList>
            <person name="Shu R."/>
            <person name="Zhang J."/>
            <person name="Meng Q."/>
            <person name="Zhang H."/>
            <person name="Zhou G."/>
            <person name="Li M."/>
            <person name="Wu P."/>
            <person name="Zhao Y."/>
            <person name="Chen C."/>
            <person name="Qin Q."/>
        </authorList>
    </citation>
    <scope>NUCLEOTIDE SEQUENCE [LARGE SCALE GENOMIC DNA]</scope>
    <source>
        <strain evidence="2 3">IOZ07</strain>
    </source>
</reference>
<comment type="caution">
    <text evidence="2">The sequence shown here is derived from an EMBL/GenBank/DDBJ whole genome shotgun (WGS) entry which is preliminary data.</text>
</comment>
<feature type="domain" description="Protein kinase" evidence="1">
    <location>
        <begin position="1"/>
        <end position="144"/>
    </location>
</feature>
<evidence type="ECO:0000313" key="2">
    <source>
        <dbReference type="EMBL" id="KAF4506064.1"/>
    </source>
</evidence>
<dbReference type="PROSITE" id="PS50011">
    <property type="entry name" value="PROTEIN_KINASE_DOM"/>
    <property type="match status" value="1"/>
</dbReference>
<dbReference type="GO" id="GO:0005524">
    <property type="term" value="F:ATP binding"/>
    <property type="evidence" value="ECO:0007669"/>
    <property type="project" value="InterPro"/>
</dbReference>
<keyword evidence="3" id="KW-1185">Reference proteome</keyword>
<sequence length="163" mass="18872">MRPPESRFEPTSLLSYSADIWGLALATWEITGMKALFSCQYLEPDDVTSTQINVLGPLPAAWWERWETRHEFFDENGHQKQGIYSWPPLAEAFEIMQAFRRQVPATGIYDQDEAAAILNLIRRMLVFEPGKRPTAEEVLASEWMVKWARPDFERSSQCQQMST</sequence>
<dbReference type="InterPro" id="IPR000719">
    <property type="entry name" value="Prot_kinase_dom"/>
</dbReference>
<dbReference type="Proteomes" id="UP000557566">
    <property type="component" value="Unassembled WGS sequence"/>
</dbReference>
<accession>A0A8H4PMR6</accession>
<dbReference type="OrthoDB" id="5979581at2759"/>
<dbReference type="Gene3D" id="1.10.510.10">
    <property type="entry name" value="Transferase(Phosphotransferase) domain 1"/>
    <property type="match status" value="1"/>
</dbReference>
<gene>
    <name evidence="2" type="ORF">G6O67_006186</name>
</gene>
<dbReference type="SUPFAM" id="SSF56112">
    <property type="entry name" value="Protein kinase-like (PK-like)"/>
    <property type="match status" value="1"/>
</dbReference>
<protein>
    <recommendedName>
        <fullName evidence="1">Protein kinase domain-containing protein</fullName>
    </recommendedName>
</protein>
<proteinExistence type="predicted"/>